<keyword evidence="5" id="KW-0472">Membrane</keyword>
<organism evidence="7 8">
    <name type="scientific">Bacillus cereus</name>
    <dbReference type="NCBI Taxonomy" id="1396"/>
    <lineage>
        <taxon>Bacteria</taxon>
        <taxon>Bacillati</taxon>
        <taxon>Bacillota</taxon>
        <taxon>Bacilli</taxon>
        <taxon>Bacillales</taxon>
        <taxon>Bacillaceae</taxon>
        <taxon>Bacillus</taxon>
        <taxon>Bacillus cereus group</taxon>
    </lineage>
</organism>
<gene>
    <name evidence="7" type="ORF">BJR07_17715</name>
</gene>
<evidence type="ECO:0000256" key="3">
    <source>
        <dbReference type="ARBA" id="ARBA00022692"/>
    </source>
</evidence>
<feature type="domain" description="GtrA/DPMS transmembrane" evidence="6">
    <location>
        <begin position="6"/>
        <end position="119"/>
    </location>
</feature>
<dbReference type="PANTHER" id="PTHR38459:SF1">
    <property type="entry name" value="PROPHAGE BACTOPRENOL-LINKED GLUCOSE TRANSLOCASE HOMOLOG"/>
    <property type="match status" value="1"/>
</dbReference>
<keyword evidence="4" id="KW-1133">Transmembrane helix</keyword>
<proteinExistence type="inferred from homology"/>
<dbReference type="InterPro" id="IPR051401">
    <property type="entry name" value="GtrA_CellWall_Glycosyl"/>
</dbReference>
<comment type="subcellular location">
    <subcellularLocation>
        <location evidence="1">Membrane</location>
        <topology evidence="1">Multi-pass membrane protein</topology>
    </subcellularLocation>
</comment>
<dbReference type="PANTHER" id="PTHR38459">
    <property type="entry name" value="PROPHAGE BACTOPRENOL-LINKED GLUCOSE TRANSLOCASE HOMOLOG"/>
    <property type="match status" value="1"/>
</dbReference>
<evidence type="ECO:0000256" key="2">
    <source>
        <dbReference type="ARBA" id="ARBA00009399"/>
    </source>
</evidence>
<keyword evidence="3" id="KW-0812">Transmembrane</keyword>
<accession>A0A1C4FKX6</accession>
<dbReference type="Pfam" id="PF04138">
    <property type="entry name" value="GtrA_DPMS_TM"/>
    <property type="match status" value="1"/>
</dbReference>
<dbReference type="AlphaFoldDB" id="A0A1C4FKX6"/>
<evidence type="ECO:0000259" key="6">
    <source>
        <dbReference type="Pfam" id="PF04138"/>
    </source>
</evidence>
<dbReference type="RefSeq" id="WP_073517690.1">
    <property type="nucleotide sequence ID" value="NZ_MPOM01000012.1"/>
</dbReference>
<comment type="similarity">
    <text evidence="2">Belongs to the GtrA family.</text>
</comment>
<dbReference type="InterPro" id="IPR007267">
    <property type="entry name" value="GtrA_DPMS_TM"/>
</dbReference>
<dbReference type="GO" id="GO:0005886">
    <property type="term" value="C:plasma membrane"/>
    <property type="evidence" value="ECO:0007669"/>
    <property type="project" value="TreeGrafter"/>
</dbReference>
<dbReference type="EMBL" id="MPON01000005">
    <property type="protein sequence ID" value="OKA36492.1"/>
    <property type="molecule type" value="Genomic_DNA"/>
</dbReference>
<dbReference type="Proteomes" id="UP000186535">
    <property type="component" value="Unassembled WGS sequence"/>
</dbReference>
<evidence type="ECO:0000256" key="5">
    <source>
        <dbReference type="ARBA" id="ARBA00023136"/>
    </source>
</evidence>
<comment type="caution">
    <text evidence="7">The sequence shown here is derived from an EMBL/GenBank/DDBJ whole genome shotgun (WGS) entry which is preliminary data.</text>
</comment>
<dbReference type="GO" id="GO:0000271">
    <property type="term" value="P:polysaccharide biosynthetic process"/>
    <property type="evidence" value="ECO:0007669"/>
    <property type="project" value="InterPro"/>
</dbReference>
<reference evidence="7 8" key="1">
    <citation type="submission" date="2016-11" db="EMBL/GenBank/DDBJ databases">
        <title>Identification of Bacillus cereus isolated from egg-white.</title>
        <authorList>
            <person name="Soni A."/>
            <person name="Oey I."/>
            <person name="Silcock P."/>
            <person name="Bremer P."/>
        </authorList>
    </citation>
    <scope>NUCLEOTIDE SEQUENCE [LARGE SCALE GENOMIC DNA]</scope>
    <source>
        <strain evidence="7 8">NZAS03</strain>
    </source>
</reference>
<evidence type="ECO:0000256" key="4">
    <source>
        <dbReference type="ARBA" id="ARBA00022989"/>
    </source>
</evidence>
<evidence type="ECO:0000313" key="8">
    <source>
        <dbReference type="Proteomes" id="UP000186535"/>
    </source>
</evidence>
<name>A0A1C4FKX6_BACCE</name>
<evidence type="ECO:0000313" key="7">
    <source>
        <dbReference type="EMBL" id="OKA36492.1"/>
    </source>
</evidence>
<protein>
    <submittedName>
        <fullName evidence="7">Sugar translocase</fullName>
    </submittedName>
</protein>
<sequence length="127" mass="14549">MEKLLKFGLVGIFNTLITIISFWILLKFGVNYLIANTIAYSIGVANSYYWNKNWVFKPNNKSTSMFFKFLTVNLIVFAFNTLCLFILVDKLTLNALIAQIFAIGVGMVINFVLNKIWTFNQTEKATN</sequence>
<evidence type="ECO:0000256" key="1">
    <source>
        <dbReference type="ARBA" id="ARBA00004141"/>
    </source>
</evidence>